<accession>A0ABP1PLJ7</accession>
<gene>
    <name evidence="2" type="ORF">ODALV1_LOCUS1200</name>
</gene>
<organism evidence="2 3">
    <name type="scientific">Orchesella dallaii</name>
    <dbReference type="NCBI Taxonomy" id="48710"/>
    <lineage>
        <taxon>Eukaryota</taxon>
        <taxon>Metazoa</taxon>
        <taxon>Ecdysozoa</taxon>
        <taxon>Arthropoda</taxon>
        <taxon>Hexapoda</taxon>
        <taxon>Collembola</taxon>
        <taxon>Entomobryomorpha</taxon>
        <taxon>Entomobryoidea</taxon>
        <taxon>Orchesellidae</taxon>
        <taxon>Orchesellinae</taxon>
        <taxon>Orchesella</taxon>
    </lineage>
</organism>
<proteinExistence type="predicted"/>
<keyword evidence="3" id="KW-1185">Reference proteome</keyword>
<dbReference type="PANTHER" id="PTHR20991">
    <property type="entry name" value="PARATHYROID HORMONE-RESPONSIVE B1 GENE"/>
    <property type="match status" value="1"/>
</dbReference>
<dbReference type="InterPro" id="IPR026511">
    <property type="entry name" value="PTHB1"/>
</dbReference>
<dbReference type="PANTHER" id="PTHR20991:SF0">
    <property type="entry name" value="PROTEIN PTHB1"/>
    <property type="match status" value="1"/>
</dbReference>
<evidence type="ECO:0000313" key="3">
    <source>
        <dbReference type="Proteomes" id="UP001642540"/>
    </source>
</evidence>
<protein>
    <recommendedName>
        <fullName evidence="1">PTHB1 N-terminal domain-containing protein</fullName>
    </recommendedName>
</protein>
<name>A0ABP1PLJ7_9HEXA</name>
<feature type="domain" description="PTHB1 N-terminal" evidence="1">
    <location>
        <begin position="1"/>
        <end position="315"/>
    </location>
</feature>
<evidence type="ECO:0000259" key="1">
    <source>
        <dbReference type="Pfam" id="PF14727"/>
    </source>
</evidence>
<dbReference type="InterPro" id="IPR028073">
    <property type="entry name" value="PHTB1_N_dom"/>
</dbReference>
<comment type="caution">
    <text evidence="2">The sequence shown here is derived from an EMBL/GenBank/DDBJ whole genome shotgun (WGS) entry which is preliminary data.</text>
</comment>
<dbReference type="Proteomes" id="UP001642540">
    <property type="component" value="Unassembled WGS sequence"/>
</dbReference>
<evidence type="ECO:0000313" key="2">
    <source>
        <dbReference type="EMBL" id="CAL8070353.1"/>
    </source>
</evidence>
<reference evidence="2 3" key="1">
    <citation type="submission" date="2024-08" db="EMBL/GenBank/DDBJ databases">
        <authorList>
            <person name="Cucini C."/>
            <person name="Frati F."/>
        </authorList>
    </citation>
    <scope>NUCLEOTIDE SEQUENCE [LARGE SCALE GENOMIC DNA]</scope>
</reference>
<dbReference type="EMBL" id="CAXLJM020000004">
    <property type="protein sequence ID" value="CAL8070353.1"/>
    <property type="molecule type" value="Genomic_DNA"/>
</dbReference>
<dbReference type="Pfam" id="PF14727">
    <property type="entry name" value="PHTB1_N"/>
    <property type="match status" value="1"/>
</dbReference>
<sequence length="319" mass="35650">MTLFTYRDLWSLDINEPPSFISPRAIVAANIDSNSEDEALLVVGSLSGYLRIIGAVHGTDKDSDGDYAEITEQAVVLAEFHLSAPILQVEAERFVGGSDKMTLAILHPQKLSIFSVSKLPGQVEHGSQYKLSLLYEHQLKRHAFNMCSGPFGRGASESNADRSKGMKDARQFLCVQSLDGTLSFFEQEVFTFSRYIPDILLPGQICYVPAWDSFIIAASWNLVCFKYASLAMAKDDVYQQQHQDSTVGKKLTPDWVVSIGEECLGEIQVLGTEDSSTTRVIVCTFRHIFCFGEAAELMWCKKLEYQISSFCSYVVRKLF</sequence>